<organism evidence="11 12">
    <name type="scientific">Rubricella aquisinus</name>
    <dbReference type="NCBI Taxonomy" id="2028108"/>
    <lineage>
        <taxon>Bacteria</taxon>
        <taxon>Pseudomonadati</taxon>
        <taxon>Pseudomonadota</taxon>
        <taxon>Alphaproteobacteria</taxon>
        <taxon>Rhodobacterales</taxon>
        <taxon>Paracoccaceae</taxon>
        <taxon>Rubricella</taxon>
    </lineage>
</organism>
<sequence length="606" mass="66288">MVDPFAAYPDQDTPPDRLWPFMLAHLKPFRWVLFWATLFTLGVALVEIGLIHYAGRVVDLLEGSTPAAFFTAHGAELLLITVFVLLARPVVQIVDAMFLNQALMPNIGTLVRWRAHRHVLRQSIGWFQNDFAGRIANRVMQTAPAMGEAAFQVFDALVYSVIYFLGAMVLLGGTDPRLMIPLAIWVVAYALLMRWAIPRVGEASKAFSDARSTITGRIVDAYSNIQTVKLFSHAEAEEAFAKEAIEAGRATFARQMRIVTQMELGLVLVNGFLVVSVIGWSLLLWQNGEATIGIVAAASALVLRLNAMTGWIMWALSSLFQNLGVIREGMETIAQPIDLLDQEAAPALAVTGGEIRINGVSHHYGRQSGGLNDVSLHIPAGQRVGLVGRSGAGKSTLVNLILRFHDPEQGRIEIDGQDIASVSQDSLRRAIGMVTQDTSLLHRTVRDNILYADPSASEERMIAAARRVKAHDFILDLEDRNGNRGYDAQVGERGVKLSGGQRQRIALSRVVLKDAPILVLDEATSALDSEVEAAIQEALNDMMRDKTVIAIAHRLSTIAALDRIIVLDEGRIVEDGTHGALLEQNGLYASFWHRQSGGFIGVDAAE</sequence>
<dbReference type="Pfam" id="PF00664">
    <property type="entry name" value="ABC_membrane"/>
    <property type="match status" value="1"/>
</dbReference>
<dbReference type="PROSITE" id="PS00211">
    <property type="entry name" value="ABC_TRANSPORTER_1"/>
    <property type="match status" value="1"/>
</dbReference>
<keyword evidence="5 8" id="KW-1133">Transmembrane helix</keyword>
<evidence type="ECO:0000256" key="2">
    <source>
        <dbReference type="ARBA" id="ARBA00022692"/>
    </source>
</evidence>
<feature type="transmembrane region" description="Helical" evidence="8">
    <location>
        <begin position="178"/>
        <end position="197"/>
    </location>
</feature>
<reference evidence="11 12" key="1">
    <citation type="submission" date="2020-08" db="EMBL/GenBank/DDBJ databases">
        <title>Genomic Encyclopedia of Type Strains, Phase IV (KMG-IV): sequencing the most valuable type-strain genomes for metagenomic binning, comparative biology and taxonomic classification.</title>
        <authorList>
            <person name="Goeker M."/>
        </authorList>
    </citation>
    <scope>NUCLEOTIDE SEQUENCE [LARGE SCALE GENOMIC DNA]</scope>
    <source>
        <strain evidence="11 12">DSM 103377</strain>
    </source>
</reference>
<dbReference type="Gene3D" id="1.20.1560.10">
    <property type="entry name" value="ABC transporter type 1, transmembrane domain"/>
    <property type="match status" value="1"/>
</dbReference>
<keyword evidence="3" id="KW-0547">Nucleotide-binding</keyword>
<proteinExistence type="predicted"/>
<gene>
    <name evidence="11" type="ORF">FHS89_002707</name>
</gene>
<dbReference type="GO" id="GO:0016887">
    <property type="term" value="F:ATP hydrolysis activity"/>
    <property type="evidence" value="ECO:0007669"/>
    <property type="project" value="InterPro"/>
</dbReference>
<feature type="transmembrane region" description="Helical" evidence="8">
    <location>
        <begin position="149"/>
        <end position="172"/>
    </location>
</feature>
<dbReference type="InterPro" id="IPR039421">
    <property type="entry name" value="Type_1_exporter"/>
</dbReference>
<dbReference type="InterPro" id="IPR027417">
    <property type="entry name" value="P-loop_NTPase"/>
</dbReference>
<dbReference type="FunFam" id="1.20.1560.10:FF:000070">
    <property type="entry name" value="Multidrug ABC transporter ATP-binding protein"/>
    <property type="match status" value="1"/>
</dbReference>
<feature type="transmembrane region" description="Helical" evidence="8">
    <location>
        <begin position="67"/>
        <end position="87"/>
    </location>
</feature>
<accession>A0A840X7I1</accession>
<comment type="subcellular location">
    <subcellularLocation>
        <location evidence="1">Cell membrane</location>
        <topology evidence="1">Multi-pass membrane protein</topology>
    </subcellularLocation>
</comment>
<evidence type="ECO:0000313" key="11">
    <source>
        <dbReference type="EMBL" id="MBB5516667.1"/>
    </source>
</evidence>
<evidence type="ECO:0000256" key="7">
    <source>
        <dbReference type="ARBA" id="ARBA00024725"/>
    </source>
</evidence>
<dbReference type="InterPro" id="IPR036640">
    <property type="entry name" value="ABC1_TM_sf"/>
</dbReference>
<dbReference type="SUPFAM" id="SSF90123">
    <property type="entry name" value="ABC transporter transmembrane region"/>
    <property type="match status" value="1"/>
</dbReference>
<dbReference type="FunFam" id="3.40.50.300:FF:000218">
    <property type="entry name" value="Multidrug ABC transporter ATP-binding protein"/>
    <property type="match status" value="1"/>
</dbReference>
<dbReference type="PANTHER" id="PTHR43394:SF1">
    <property type="entry name" value="ATP-BINDING CASSETTE SUB-FAMILY B MEMBER 10, MITOCHONDRIAL"/>
    <property type="match status" value="1"/>
</dbReference>
<evidence type="ECO:0000256" key="4">
    <source>
        <dbReference type="ARBA" id="ARBA00022840"/>
    </source>
</evidence>
<feature type="transmembrane region" description="Helical" evidence="8">
    <location>
        <begin position="32"/>
        <end position="55"/>
    </location>
</feature>
<evidence type="ECO:0000256" key="3">
    <source>
        <dbReference type="ARBA" id="ARBA00022741"/>
    </source>
</evidence>
<dbReference type="InterPro" id="IPR003593">
    <property type="entry name" value="AAA+_ATPase"/>
</dbReference>
<dbReference type="PROSITE" id="PS50893">
    <property type="entry name" value="ABC_TRANSPORTER_2"/>
    <property type="match status" value="1"/>
</dbReference>
<dbReference type="PROSITE" id="PS50929">
    <property type="entry name" value="ABC_TM1F"/>
    <property type="match status" value="1"/>
</dbReference>
<feature type="transmembrane region" description="Helical" evidence="8">
    <location>
        <begin position="264"/>
        <end position="285"/>
    </location>
</feature>
<dbReference type="EMBL" id="JACIJS010000008">
    <property type="protein sequence ID" value="MBB5516667.1"/>
    <property type="molecule type" value="Genomic_DNA"/>
</dbReference>
<dbReference type="GO" id="GO:0005886">
    <property type="term" value="C:plasma membrane"/>
    <property type="evidence" value="ECO:0007669"/>
    <property type="project" value="UniProtKB-SubCell"/>
</dbReference>
<evidence type="ECO:0000256" key="5">
    <source>
        <dbReference type="ARBA" id="ARBA00022989"/>
    </source>
</evidence>
<keyword evidence="4 11" id="KW-0067">ATP-binding</keyword>
<dbReference type="InterPro" id="IPR011527">
    <property type="entry name" value="ABC1_TM_dom"/>
</dbReference>
<dbReference type="SUPFAM" id="SSF52540">
    <property type="entry name" value="P-loop containing nucleoside triphosphate hydrolases"/>
    <property type="match status" value="1"/>
</dbReference>
<dbReference type="GO" id="GO:0005524">
    <property type="term" value="F:ATP binding"/>
    <property type="evidence" value="ECO:0007669"/>
    <property type="project" value="UniProtKB-KW"/>
</dbReference>
<dbReference type="GO" id="GO:0015421">
    <property type="term" value="F:ABC-type oligopeptide transporter activity"/>
    <property type="evidence" value="ECO:0007669"/>
    <property type="project" value="TreeGrafter"/>
</dbReference>
<comment type="caution">
    <text evidence="11">The sequence shown here is derived from an EMBL/GenBank/DDBJ whole genome shotgun (WGS) entry which is preliminary data.</text>
</comment>
<dbReference type="InterPro" id="IPR017871">
    <property type="entry name" value="ABC_transporter-like_CS"/>
</dbReference>
<feature type="domain" description="ABC transporter" evidence="9">
    <location>
        <begin position="355"/>
        <end position="594"/>
    </location>
</feature>
<dbReference type="Gene3D" id="3.40.50.300">
    <property type="entry name" value="P-loop containing nucleotide triphosphate hydrolases"/>
    <property type="match status" value="1"/>
</dbReference>
<keyword evidence="12" id="KW-1185">Reference proteome</keyword>
<protein>
    <submittedName>
        <fullName evidence="11">ATP-binding cassette subfamily B multidrug efflux pump</fullName>
    </submittedName>
</protein>
<evidence type="ECO:0000313" key="12">
    <source>
        <dbReference type="Proteomes" id="UP000553766"/>
    </source>
</evidence>
<dbReference type="InterPro" id="IPR003439">
    <property type="entry name" value="ABC_transporter-like_ATP-bd"/>
</dbReference>
<dbReference type="PANTHER" id="PTHR43394">
    <property type="entry name" value="ATP-DEPENDENT PERMEASE MDL1, MITOCHONDRIAL"/>
    <property type="match status" value="1"/>
</dbReference>
<keyword evidence="2 8" id="KW-0812">Transmembrane</keyword>
<name>A0A840X7I1_9RHOB</name>
<feature type="transmembrane region" description="Helical" evidence="8">
    <location>
        <begin position="291"/>
        <end position="314"/>
    </location>
</feature>
<dbReference type="SMART" id="SM00382">
    <property type="entry name" value="AAA"/>
    <property type="match status" value="1"/>
</dbReference>
<evidence type="ECO:0000259" key="9">
    <source>
        <dbReference type="PROSITE" id="PS50893"/>
    </source>
</evidence>
<evidence type="ECO:0000256" key="6">
    <source>
        <dbReference type="ARBA" id="ARBA00023136"/>
    </source>
</evidence>
<evidence type="ECO:0000259" key="10">
    <source>
        <dbReference type="PROSITE" id="PS50929"/>
    </source>
</evidence>
<evidence type="ECO:0000256" key="8">
    <source>
        <dbReference type="SAM" id="Phobius"/>
    </source>
</evidence>
<comment type="function">
    <text evidence="7">Part of an ABC transporter complex. Transmembrane domains (TMD) form a pore in the inner membrane and the ATP-binding domain (NBD) is responsible for energy generation.</text>
</comment>
<dbReference type="Proteomes" id="UP000553766">
    <property type="component" value="Unassembled WGS sequence"/>
</dbReference>
<dbReference type="AlphaFoldDB" id="A0A840X7I1"/>
<keyword evidence="6 8" id="KW-0472">Membrane</keyword>
<dbReference type="Pfam" id="PF00005">
    <property type="entry name" value="ABC_tran"/>
    <property type="match status" value="1"/>
</dbReference>
<feature type="domain" description="ABC transmembrane type-1" evidence="10">
    <location>
        <begin position="34"/>
        <end position="321"/>
    </location>
</feature>
<evidence type="ECO:0000256" key="1">
    <source>
        <dbReference type="ARBA" id="ARBA00004651"/>
    </source>
</evidence>